<name>A0ABX1W1J4_9SPHI</name>
<protein>
    <submittedName>
        <fullName evidence="1">Carboxypeptidase regulatory-like domain-containing protein</fullName>
    </submittedName>
</protein>
<gene>
    <name evidence="1" type="ORF">HK413_06090</name>
</gene>
<sequence>MEKEFKITGQVTNPVSKPIPNAPVVISSQKPAFIASTNADANGIYEFKNLPKIDSGSFFLQASRKEGKKLTFGKVTVDKFKALPIPAMVRDAILPWYVNTDSTQLNYVRRVIEKQDEKT</sequence>
<reference evidence="1 2" key="1">
    <citation type="submission" date="2020-05" db="EMBL/GenBank/DDBJ databases">
        <authorList>
            <person name="Khan S.A."/>
            <person name="Jeon C.O."/>
            <person name="Chun B.H."/>
        </authorList>
    </citation>
    <scope>NUCLEOTIDE SEQUENCE [LARGE SCALE GENOMIC DNA]</scope>
    <source>
        <strain evidence="1 2">S1162</strain>
    </source>
</reference>
<dbReference type="Pfam" id="PF13620">
    <property type="entry name" value="CarboxypepD_reg"/>
    <property type="match status" value="1"/>
</dbReference>
<organism evidence="1 2">
    <name type="scientific">Mucilaginibacter humi</name>
    <dbReference type="NCBI Taxonomy" id="2732510"/>
    <lineage>
        <taxon>Bacteria</taxon>
        <taxon>Pseudomonadati</taxon>
        <taxon>Bacteroidota</taxon>
        <taxon>Sphingobacteriia</taxon>
        <taxon>Sphingobacteriales</taxon>
        <taxon>Sphingobacteriaceae</taxon>
        <taxon>Mucilaginibacter</taxon>
    </lineage>
</organism>
<comment type="caution">
    <text evidence="1">The sequence shown here is derived from an EMBL/GenBank/DDBJ whole genome shotgun (WGS) entry which is preliminary data.</text>
</comment>
<dbReference type="SUPFAM" id="SSF49464">
    <property type="entry name" value="Carboxypeptidase regulatory domain-like"/>
    <property type="match status" value="1"/>
</dbReference>
<proteinExistence type="predicted"/>
<accession>A0ABX1W1J4</accession>
<dbReference type="Proteomes" id="UP000566071">
    <property type="component" value="Unassembled WGS sequence"/>
</dbReference>
<evidence type="ECO:0000313" key="1">
    <source>
        <dbReference type="EMBL" id="NNU33818.1"/>
    </source>
</evidence>
<evidence type="ECO:0000313" key="2">
    <source>
        <dbReference type="Proteomes" id="UP000566071"/>
    </source>
</evidence>
<dbReference type="InterPro" id="IPR008969">
    <property type="entry name" value="CarboxyPept-like_regulatory"/>
</dbReference>
<keyword evidence="2" id="KW-1185">Reference proteome</keyword>
<dbReference type="RefSeq" id="WP_175269502.1">
    <property type="nucleotide sequence ID" value="NZ_JABFCR010000021.1"/>
</dbReference>
<dbReference type="EMBL" id="JABFCR010000021">
    <property type="protein sequence ID" value="NNU33818.1"/>
    <property type="molecule type" value="Genomic_DNA"/>
</dbReference>
<dbReference type="Gene3D" id="2.60.40.1120">
    <property type="entry name" value="Carboxypeptidase-like, regulatory domain"/>
    <property type="match status" value="1"/>
</dbReference>